<proteinExistence type="predicted"/>
<feature type="transmembrane region" description="Helical" evidence="1">
    <location>
        <begin position="6"/>
        <end position="24"/>
    </location>
</feature>
<keyword evidence="1" id="KW-0812">Transmembrane</keyword>
<accession>A0A6N6RI43</accession>
<dbReference type="RefSeq" id="WP_151667253.1">
    <property type="nucleotide sequence ID" value="NZ_WBVO01000005.1"/>
</dbReference>
<evidence type="ECO:0000313" key="2">
    <source>
        <dbReference type="EMBL" id="KAB2810109.1"/>
    </source>
</evidence>
<protein>
    <submittedName>
        <fullName evidence="2">Uncharacterized protein</fullName>
    </submittedName>
</protein>
<feature type="transmembrane region" description="Helical" evidence="1">
    <location>
        <begin position="187"/>
        <end position="208"/>
    </location>
</feature>
<feature type="transmembrane region" description="Helical" evidence="1">
    <location>
        <begin position="62"/>
        <end position="82"/>
    </location>
</feature>
<name>A0A6N6RI43_9FLAO</name>
<comment type="caution">
    <text evidence="2">The sequence shown here is derived from an EMBL/GenBank/DDBJ whole genome shotgun (WGS) entry which is preliminary data.</text>
</comment>
<gene>
    <name evidence="2" type="ORF">F8C67_07690</name>
</gene>
<feature type="transmembrane region" description="Helical" evidence="1">
    <location>
        <begin position="151"/>
        <end position="172"/>
    </location>
</feature>
<feature type="transmembrane region" description="Helical" evidence="1">
    <location>
        <begin position="119"/>
        <end position="139"/>
    </location>
</feature>
<evidence type="ECO:0000256" key="1">
    <source>
        <dbReference type="SAM" id="Phobius"/>
    </source>
</evidence>
<evidence type="ECO:0000313" key="3">
    <source>
        <dbReference type="Proteomes" id="UP000468650"/>
    </source>
</evidence>
<dbReference type="OrthoDB" id="651989at2"/>
<keyword evidence="1" id="KW-1133">Transmembrane helix</keyword>
<organism evidence="2 3">
    <name type="scientific">Phaeocystidibacter luteus</name>
    <dbReference type="NCBI Taxonomy" id="911197"/>
    <lineage>
        <taxon>Bacteria</taxon>
        <taxon>Pseudomonadati</taxon>
        <taxon>Bacteroidota</taxon>
        <taxon>Flavobacteriia</taxon>
        <taxon>Flavobacteriales</taxon>
        <taxon>Phaeocystidibacteraceae</taxon>
        <taxon>Phaeocystidibacter</taxon>
    </lineage>
</organism>
<sequence>MYLVTWIGLLIALVPSTISVFRFERYGNSVKIRLSIVIWANCIIELVSALLFISGVKNNMPLYHVYIGMEFFLVTYLFSAILPNVLTPARQLTLSGAFVAALLLKLLDWESIFEFPSVLRPVESGVLIGLSVLYFLSVMKSEEFINLFKSANFWISSAMLIYFSANMLIFAYTDYLAEQSMELFSAVWYIHTGLNVIFYSLLTVALLCRTPTAKY</sequence>
<dbReference type="Proteomes" id="UP000468650">
    <property type="component" value="Unassembled WGS sequence"/>
</dbReference>
<feature type="transmembrane region" description="Helical" evidence="1">
    <location>
        <begin position="89"/>
        <end position="107"/>
    </location>
</feature>
<feature type="transmembrane region" description="Helical" evidence="1">
    <location>
        <begin position="36"/>
        <end position="56"/>
    </location>
</feature>
<reference evidence="2 3" key="1">
    <citation type="submission" date="2019-09" db="EMBL/GenBank/DDBJ databases">
        <title>Genomes of family Cryomorphaceae.</title>
        <authorList>
            <person name="Bowman J.P."/>
        </authorList>
    </citation>
    <scope>NUCLEOTIDE SEQUENCE [LARGE SCALE GENOMIC DNA]</scope>
    <source>
        <strain evidence="2 3">LMG 25704</strain>
    </source>
</reference>
<dbReference type="AlphaFoldDB" id="A0A6N6RI43"/>
<keyword evidence="3" id="KW-1185">Reference proteome</keyword>
<dbReference type="EMBL" id="WBVO01000005">
    <property type="protein sequence ID" value="KAB2810109.1"/>
    <property type="molecule type" value="Genomic_DNA"/>
</dbReference>
<keyword evidence="1" id="KW-0472">Membrane</keyword>